<keyword evidence="4" id="KW-0723">Serine/threonine-protein kinase</keyword>
<dbReference type="PROSITE" id="PS50011">
    <property type="entry name" value="PROTEIN_KINASE_DOM"/>
    <property type="match status" value="1"/>
</dbReference>
<dbReference type="AlphaFoldDB" id="A0BWZ1"/>
<dbReference type="HOGENOM" id="CLU_000288_177_2_1"/>
<accession>A0BWZ1</accession>
<keyword evidence="7" id="KW-1185">Reference proteome</keyword>
<keyword evidence="2 3" id="KW-0067">ATP-binding</keyword>
<dbReference type="GO" id="GO:0005524">
    <property type="term" value="F:ATP binding"/>
    <property type="evidence" value="ECO:0007669"/>
    <property type="project" value="UniProtKB-UniRule"/>
</dbReference>
<dbReference type="PANTHER" id="PTHR44167:SF18">
    <property type="entry name" value="PROTEIN KINASE DOMAIN-CONTAINING PROTEIN"/>
    <property type="match status" value="1"/>
</dbReference>
<dbReference type="SUPFAM" id="SSF56112">
    <property type="entry name" value="Protein kinase-like (PK-like)"/>
    <property type="match status" value="1"/>
</dbReference>
<feature type="binding site" evidence="3">
    <location>
        <position position="126"/>
    </location>
    <ligand>
        <name>ATP</name>
        <dbReference type="ChEBI" id="CHEBI:30616"/>
    </ligand>
</feature>
<dbReference type="Proteomes" id="UP000000600">
    <property type="component" value="Unassembled WGS sequence"/>
</dbReference>
<dbReference type="STRING" id="5888.A0BWZ1"/>
<comment type="similarity">
    <text evidence="4">Belongs to the protein kinase superfamily.</text>
</comment>
<dbReference type="PROSITE" id="PS00108">
    <property type="entry name" value="PROTEIN_KINASE_ST"/>
    <property type="match status" value="1"/>
</dbReference>
<dbReference type="PANTHER" id="PTHR44167">
    <property type="entry name" value="OVARIAN-SPECIFIC SERINE/THREONINE-PROTEIN KINASE LOK-RELATED"/>
    <property type="match status" value="1"/>
</dbReference>
<dbReference type="InterPro" id="IPR008271">
    <property type="entry name" value="Ser/Thr_kinase_AS"/>
</dbReference>
<evidence type="ECO:0000313" key="6">
    <source>
        <dbReference type="EMBL" id="CAK63058.1"/>
    </source>
</evidence>
<evidence type="ECO:0000256" key="3">
    <source>
        <dbReference type="PROSITE-ProRule" id="PRU10141"/>
    </source>
</evidence>
<dbReference type="SMART" id="SM00220">
    <property type="entry name" value="S_TKc"/>
    <property type="match status" value="1"/>
</dbReference>
<dbReference type="GO" id="GO:0004674">
    <property type="term" value="F:protein serine/threonine kinase activity"/>
    <property type="evidence" value="ECO:0000318"/>
    <property type="project" value="GO_Central"/>
</dbReference>
<gene>
    <name evidence="6" type="ORF">GSPATT00032910001</name>
</gene>
<dbReference type="InterPro" id="IPR017441">
    <property type="entry name" value="Protein_kinase_ATP_BS"/>
</dbReference>
<dbReference type="Pfam" id="PF00069">
    <property type="entry name" value="Pkinase"/>
    <property type="match status" value="1"/>
</dbReference>
<evidence type="ECO:0000256" key="1">
    <source>
        <dbReference type="ARBA" id="ARBA00022741"/>
    </source>
</evidence>
<dbReference type="InParanoid" id="A0BWZ1"/>
<dbReference type="PROSITE" id="PS00107">
    <property type="entry name" value="PROTEIN_KINASE_ATP"/>
    <property type="match status" value="1"/>
</dbReference>
<dbReference type="InterPro" id="IPR000719">
    <property type="entry name" value="Prot_kinase_dom"/>
</dbReference>
<dbReference type="GO" id="GO:0005634">
    <property type="term" value="C:nucleus"/>
    <property type="evidence" value="ECO:0000318"/>
    <property type="project" value="GO_Central"/>
</dbReference>
<dbReference type="OMA" id="MEHFIEY"/>
<evidence type="ECO:0000259" key="5">
    <source>
        <dbReference type="PROSITE" id="PS50011"/>
    </source>
</evidence>
<keyword evidence="4" id="KW-0418">Kinase</keyword>
<dbReference type="InterPro" id="IPR011009">
    <property type="entry name" value="Kinase-like_dom_sf"/>
</dbReference>
<dbReference type="RefSeq" id="XP_001430456.1">
    <property type="nucleotide sequence ID" value="XM_001430419.1"/>
</dbReference>
<dbReference type="OrthoDB" id="4062651at2759"/>
<keyword evidence="1 3" id="KW-0547">Nucleotide-binding</keyword>
<dbReference type="GeneID" id="5016240"/>
<dbReference type="Gene3D" id="1.10.510.10">
    <property type="entry name" value="Transferase(Phosphotransferase) domain 1"/>
    <property type="match status" value="1"/>
</dbReference>
<protein>
    <recommendedName>
        <fullName evidence="5">Protein kinase domain-containing protein</fullName>
    </recommendedName>
</protein>
<feature type="domain" description="Protein kinase" evidence="5">
    <location>
        <begin position="97"/>
        <end position="365"/>
    </location>
</feature>
<reference evidence="6 7" key="1">
    <citation type="journal article" date="2006" name="Nature">
        <title>Global trends of whole-genome duplications revealed by the ciliate Paramecium tetraurelia.</title>
        <authorList>
            <consortium name="Genoscope"/>
            <person name="Aury J.-M."/>
            <person name="Jaillon O."/>
            <person name="Duret L."/>
            <person name="Noel B."/>
            <person name="Jubin C."/>
            <person name="Porcel B.M."/>
            <person name="Segurens B."/>
            <person name="Daubin V."/>
            <person name="Anthouard V."/>
            <person name="Aiach N."/>
            <person name="Arnaiz O."/>
            <person name="Billaut A."/>
            <person name="Beisson J."/>
            <person name="Blanc I."/>
            <person name="Bouhouche K."/>
            <person name="Camara F."/>
            <person name="Duharcourt S."/>
            <person name="Guigo R."/>
            <person name="Gogendeau D."/>
            <person name="Katinka M."/>
            <person name="Keller A.-M."/>
            <person name="Kissmehl R."/>
            <person name="Klotz C."/>
            <person name="Koll F."/>
            <person name="Le Moue A."/>
            <person name="Lepere C."/>
            <person name="Malinsky S."/>
            <person name="Nowacki M."/>
            <person name="Nowak J.K."/>
            <person name="Plattner H."/>
            <person name="Poulain J."/>
            <person name="Ruiz F."/>
            <person name="Serrano V."/>
            <person name="Zagulski M."/>
            <person name="Dessen P."/>
            <person name="Betermier M."/>
            <person name="Weissenbach J."/>
            <person name="Scarpelli C."/>
            <person name="Schachter V."/>
            <person name="Sperling L."/>
            <person name="Meyer E."/>
            <person name="Cohen J."/>
            <person name="Wincker P."/>
        </authorList>
    </citation>
    <scope>NUCLEOTIDE SEQUENCE [LARGE SCALE GENOMIC DNA]</scope>
    <source>
        <strain evidence="6 7">Stock d4-2</strain>
    </source>
</reference>
<evidence type="ECO:0000256" key="4">
    <source>
        <dbReference type="RuleBase" id="RU000304"/>
    </source>
</evidence>
<proteinExistence type="inferred from homology"/>
<keyword evidence="4" id="KW-0808">Transferase</keyword>
<evidence type="ECO:0000256" key="2">
    <source>
        <dbReference type="ARBA" id="ARBA00022840"/>
    </source>
</evidence>
<name>A0BWZ1_PARTE</name>
<organism evidence="6 7">
    <name type="scientific">Paramecium tetraurelia</name>
    <dbReference type="NCBI Taxonomy" id="5888"/>
    <lineage>
        <taxon>Eukaryota</taxon>
        <taxon>Sar</taxon>
        <taxon>Alveolata</taxon>
        <taxon>Ciliophora</taxon>
        <taxon>Intramacronucleata</taxon>
        <taxon>Oligohymenophorea</taxon>
        <taxon>Peniculida</taxon>
        <taxon>Parameciidae</taxon>
        <taxon>Paramecium</taxon>
    </lineage>
</organism>
<dbReference type="eggNOG" id="KOG0583">
    <property type="taxonomic scope" value="Eukaryota"/>
</dbReference>
<evidence type="ECO:0000313" key="7">
    <source>
        <dbReference type="Proteomes" id="UP000000600"/>
    </source>
</evidence>
<sequence length="430" mass="50184">MIFQFQCIRKHLIFDKQYLLTYDGSSIFIGETKAKPKYQLEVSLRSTITFHIDDDFYGFSIPYQGQQKLFRANANKIREFKKLIDAKIVYLDMNQFYLPQQVLGVGAFSQVQMVQNLQTKQLVAAKFLNKIREGKSNTERMNDIINEIQILYRLNHPNIVKIKEIYDKTNQIVIIHEFVDGQTLERFINEHGTQLHQTEIQSIMRVKLYKISFQEILLAIVYIHEQGLLHRDIKPDNIMIDKNLNIKIIDFGLATKQGSLLCFQKCGTPGYIAPEIVTSKKSQYITKSDIFSLGVVFYKLITSKDLFQQQQLDNLQYCYKENLLSMEHFIEYNIPDSCFDLLTSMLFYDKNKRISAKECLQHNYFKESLRPSAKKSQVLLQQSTQFAQQQSTMFQSCLSDGSRNQSRKISDKTMNRSLSYKKSVKSNSSL</sequence>
<dbReference type="EMBL" id="CT868023">
    <property type="protein sequence ID" value="CAK63058.1"/>
    <property type="molecule type" value="Genomic_DNA"/>
</dbReference>
<dbReference type="KEGG" id="ptm:GSPATT00032910001"/>
<dbReference type="GO" id="GO:0005737">
    <property type="term" value="C:cytoplasm"/>
    <property type="evidence" value="ECO:0000318"/>
    <property type="project" value="GO_Central"/>
</dbReference>
<dbReference type="FunFam" id="1.10.510.10:FF:000945">
    <property type="entry name" value="Uncharacterized protein"/>
    <property type="match status" value="1"/>
</dbReference>
<dbReference type="GO" id="GO:0044773">
    <property type="term" value="P:mitotic DNA damage checkpoint signaling"/>
    <property type="evidence" value="ECO:0000318"/>
    <property type="project" value="GO_Central"/>
</dbReference>